<dbReference type="KEGG" id="aar:Acear_2005"/>
<organism evidence="2 3">
    <name type="scientific">Acetohalobium arabaticum (strain ATCC 49924 / DSM 5501 / Z-7288)</name>
    <dbReference type="NCBI Taxonomy" id="574087"/>
    <lineage>
        <taxon>Bacteria</taxon>
        <taxon>Bacillati</taxon>
        <taxon>Bacillota</taxon>
        <taxon>Clostridia</taxon>
        <taxon>Halanaerobiales</taxon>
        <taxon>Halobacteroidaceae</taxon>
        <taxon>Acetohalobium</taxon>
    </lineage>
</organism>
<gene>
    <name evidence="2" type="ordered locus">Acear_2005</name>
</gene>
<keyword evidence="1" id="KW-0472">Membrane</keyword>
<protein>
    <submittedName>
        <fullName evidence="2">Uncharacterized protein</fullName>
    </submittedName>
</protein>
<evidence type="ECO:0000313" key="2">
    <source>
        <dbReference type="EMBL" id="ADL13502.1"/>
    </source>
</evidence>
<sequence length="69" mass="8035">MLVIILIIIYYFNIKEVISLFFKKDYNSFVAVLVLTLISFYLSFGQVLDWPIPQISELMRQPLSFTAGL</sequence>
<dbReference type="STRING" id="574087.Acear_2005"/>
<dbReference type="HOGENOM" id="CLU_2766346_0_0_9"/>
<evidence type="ECO:0000256" key="1">
    <source>
        <dbReference type="SAM" id="Phobius"/>
    </source>
</evidence>
<proteinExistence type="predicted"/>
<keyword evidence="1" id="KW-0812">Transmembrane</keyword>
<keyword evidence="3" id="KW-1185">Reference proteome</keyword>
<accession>D9QSN9</accession>
<keyword evidence="1" id="KW-1133">Transmembrane helix</keyword>
<evidence type="ECO:0000313" key="3">
    <source>
        <dbReference type="Proteomes" id="UP000001661"/>
    </source>
</evidence>
<name>D9QSN9_ACEAZ</name>
<feature type="transmembrane region" description="Helical" evidence="1">
    <location>
        <begin position="29"/>
        <end position="50"/>
    </location>
</feature>
<dbReference type="Proteomes" id="UP000001661">
    <property type="component" value="Chromosome"/>
</dbReference>
<dbReference type="AlphaFoldDB" id="D9QSN9"/>
<reference evidence="2 3" key="1">
    <citation type="journal article" date="2010" name="Stand. Genomic Sci.">
        <title>Complete genome sequence of Acetohalobium arabaticum type strain (Z-7288).</title>
        <authorList>
            <person name="Sikorski J."/>
            <person name="Lapidus A."/>
            <person name="Chertkov O."/>
            <person name="Lucas S."/>
            <person name="Copeland A."/>
            <person name="Glavina Del Rio T."/>
            <person name="Nolan M."/>
            <person name="Tice H."/>
            <person name="Cheng J.F."/>
            <person name="Han C."/>
            <person name="Brambilla E."/>
            <person name="Pitluck S."/>
            <person name="Liolios K."/>
            <person name="Ivanova N."/>
            <person name="Mavromatis K."/>
            <person name="Mikhailova N."/>
            <person name="Pati A."/>
            <person name="Bruce D."/>
            <person name="Detter C."/>
            <person name="Tapia R."/>
            <person name="Goodwin L."/>
            <person name="Chen A."/>
            <person name="Palaniappan K."/>
            <person name="Land M."/>
            <person name="Hauser L."/>
            <person name="Chang Y.J."/>
            <person name="Jeffries C.D."/>
            <person name="Rohde M."/>
            <person name="Goker M."/>
            <person name="Spring S."/>
            <person name="Woyke T."/>
            <person name="Bristow J."/>
            <person name="Eisen J.A."/>
            <person name="Markowitz V."/>
            <person name="Hugenholtz P."/>
            <person name="Kyrpides N.C."/>
            <person name="Klenk H.P."/>
        </authorList>
    </citation>
    <scope>NUCLEOTIDE SEQUENCE [LARGE SCALE GENOMIC DNA]</scope>
    <source>
        <strain evidence="3">ATCC 49924 / DSM 5501 / Z-7288</strain>
    </source>
</reference>
<dbReference type="EMBL" id="CP002105">
    <property type="protein sequence ID" value="ADL13502.1"/>
    <property type="molecule type" value="Genomic_DNA"/>
</dbReference>